<reference evidence="2 3" key="1">
    <citation type="journal article" date="2024" name="Commun. Biol.">
        <title>Comparative genomic analysis of thermophilic fungi reveals convergent evolutionary adaptations and gene losses.</title>
        <authorList>
            <person name="Steindorff A.S."/>
            <person name="Aguilar-Pontes M.V."/>
            <person name="Robinson A.J."/>
            <person name="Andreopoulos B."/>
            <person name="LaButti K."/>
            <person name="Kuo A."/>
            <person name="Mondo S."/>
            <person name="Riley R."/>
            <person name="Otillar R."/>
            <person name="Haridas S."/>
            <person name="Lipzen A."/>
            <person name="Grimwood J."/>
            <person name="Schmutz J."/>
            <person name="Clum A."/>
            <person name="Reid I.D."/>
            <person name="Moisan M.C."/>
            <person name="Butler G."/>
            <person name="Nguyen T.T.M."/>
            <person name="Dewar K."/>
            <person name="Conant G."/>
            <person name="Drula E."/>
            <person name="Henrissat B."/>
            <person name="Hansel C."/>
            <person name="Singer S."/>
            <person name="Hutchinson M.I."/>
            <person name="de Vries R.P."/>
            <person name="Natvig D.O."/>
            <person name="Powell A.J."/>
            <person name="Tsang A."/>
            <person name="Grigoriev I.V."/>
        </authorList>
    </citation>
    <scope>NUCLEOTIDE SEQUENCE [LARGE SCALE GENOMIC DNA]</scope>
    <source>
        <strain evidence="2 3">CBS 494.80</strain>
    </source>
</reference>
<dbReference type="EMBL" id="JAZHXI010000001">
    <property type="protein sequence ID" value="KAL2075093.1"/>
    <property type="molecule type" value="Genomic_DNA"/>
</dbReference>
<evidence type="ECO:0000313" key="3">
    <source>
        <dbReference type="Proteomes" id="UP001595075"/>
    </source>
</evidence>
<evidence type="ECO:0000313" key="2">
    <source>
        <dbReference type="EMBL" id="KAL2075093.1"/>
    </source>
</evidence>
<comment type="caution">
    <text evidence="2">The sequence shown here is derived from an EMBL/GenBank/DDBJ whole genome shotgun (WGS) entry which is preliminary data.</text>
</comment>
<feature type="compositionally biased region" description="Low complexity" evidence="1">
    <location>
        <begin position="14"/>
        <end position="26"/>
    </location>
</feature>
<accession>A0ABR4CYU0</accession>
<feature type="region of interest" description="Disordered" evidence="1">
    <location>
        <begin position="82"/>
        <end position="145"/>
    </location>
</feature>
<feature type="compositionally biased region" description="Low complexity" evidence="1">
    <location>
        <begin position="101"/>
        <end position="128"/>
    </location>
</feature>
<feature type="region of interest" description="Disordered" evidence="1">
    <location>
        <begin position="182"/>
        <end position="254"/>
    </location>
</feature>
<dbReference type="Proteomes" id="UP001595075">
    <property type="component" value="Unassembled WGS sequence"/>
</dbReference>
<evidence type="ECO:0008006" key="4">
    <source>
        <dbReference type="Google" id="ProtNLM"/>
    </source>
</evidence>
<keyword evidence="3" id="KW-1185">Reference proteome</keyword>
<evidence type="ECO:0000256" key="1">
    <source>
        <dbReference type="SAM" id="MobiDB-lite"/>
    </source>
</evidence>
<sequence>MTSSRRQHHDRASSSETSSLGTTTCSKGHLHPPWSTTGVLRIAKCESVCGFCQKETKTAANLRKHVAIHIKNEGLNLSIAEGSSGRGRLEMPTAPIERPSRSTSSYFSSQTDDSDSNSMDTDPTSMTSYKRSFLPPTTTSNNYAQQDSFSPSAVLMSMASKSNSSYPSYSMSASTSPFQGYTHSQNYTHSHSPSPSLTPSLTPTPYAHSSSSSTSYPPTTSSTYSTHSTHSTHLTHHIPPHRPSSTPTPSQNDHFRPLREHRITTKQAWTAIPSAEGFRVLDLCKSLSVTQHNENHIPCYNRETIFDEEWQAHMKDVHGVFLLWPDTWMKRIEVLDLDAFGGDIGACNGAIMDS</sequence>
<name>A0ABR4CYU0_9HELO</name>
<protein>
    <recommendedName>
        <fullName evidence="4">C2H2-type domain-containing protein</fullName>
    </recommendedName>
</protein>
<proteinExistence type="predicted"/>
<feature type="compositionally biased region" description="Low complexity" evidence="1">
    <location>
        <begin position="188"/>
        <end position="232"/>
    </location>
</feature>
<organism evidence="2 3">
    <name type="scientific">Oculimacula yallundae</name>
    <dbReference type="NCBI Taxonomy" id="86028"/>
    <lineage>
        <taxon>Eukaryota</taxon>
        <taxon>Fungi</taxon>
        <taxon>Dikarya</taxon>
        <taxon>Ascomycota</taxon>
        <taxon>Pezizomycotina</taxon>
        <taxon>Leotiomycetes</taxon>
        <taxon>Helotiales</taxon>
        <taxon>Ploettnerulaceae</taxon>
        <taxon>Oculimacula</taxon>
    </lineage>
</organism>
<feature type="compositionally biased region" description="Polar residues" evidence="1">
    <location>
        <begin position="135"/>
        <end position="145"/>
    </location>
</feature>
<gene>
    <name evidence="2" type="ORF">VTL71DRAFT_35</name>
</gene>
<feature type="region of interest" description="Disordered" evidence="1">
    <location>
        <begin position="1"/>
        <end position="31"/>
    </location>
</feature>